<dbReference type="PANTHER" id="PTHR33164">
    <property type="entry name" value="TRANSCRIPTIONAL REGULATOR, MARR FAMILY"/>
    <property type="match status" value="1"/>
</dbReference>
<gene>
    <name evidence="2" type="ORF">GCM10023322_19660</name>
</gene>
<dbReference type="Pfam" id="PF12802">
    <property type="entry name" value="MarR_2"/>
    <property type="match status" value="1"/>
</dbReference>
<comment type="caution">
    <text evidence="2">The sequence shown here is derived from an EMBL/GenBank/DDBJ whole genome shotgun (WGS) entry which is preliminary data.</text>
</comment>
<proteinExistence type="predicted"/>
<dbReference type="PROSITE" id="PS50995">
    <property type="entry name" value="HTH_MARR_2"/>
    <property type="match status" value="1"/>
</dbReference>
<dbReference type="Proteomes" id="UP001501570">
    <property type="component" value="Unassembled WGS sequence"/>
</dbReference>
<dbReference type="Gene3D" id="1.10.10.10">
    <property type="entry name" value="Winged helix-like DNA-binding domain superfamily/Winged helix DNA-binding domain"/>
    <property type="match status" value="1"/>
</dbReference>
<dbReference type="InterPro" id="IPR039422">
    <property type="entry name" value="MarR/SlyA-like"/>
</dbReference>
<dbReference type="PANTHER" id="PTHR33164:SF57">
    <property type="entry name" value="MARR-FAMILY TRANSCRIPTIONAL REGULATOR"/>
    <property type="match status" value="1"/>
</dbReference>
<name>A0ABP9RQN7_9ACTN</name>
<accession>A0ABP9RQN7</accession>
<organism evidence="2 3">
    <name type="scientific">Rugosimonospora acidiphila</name>
    <dbReference type="NCBI Taxonomy" id="556531"/>
    <lineage>
        <taxon>Bacteria</taxon>
        <taxon>Bacillati</taxon>
        <taxon>Actinomycetota</taxon>
        <taxon>Actinomycetes</taxon>
        <taxon>Micromonosporales</taxon>
        <taxon>Micromonosporaceae</taxon>
        <taxon>Rugosimonospora</taxon>
    </lineage>
</organism>
<reference evidence="3" key="1">
    <citation type="journal article" date="2019" name="Int. J. Syst. Evol. Microbiol.">
        <title>The Global Catalogue of Microorganisms (GCM) 10K type strain sequencing project: providing services to taxonomists for standard genome sequencing and annotation.</title>
        <authorList>
            <consortium name="The Broad Institute Genomics Platform"/>
            <consortium name="The Broad Institute Genome Sequencing Center for Infectious Disease"/>
            <person name="Wu L."/>
            <person name="Ma J."/>
        </authorList>
    </citation>
    <scope>NUCLEOTIDE SEQUENCE [LARGE SCALE GENOMIC DNA]</scope>
    <source>
        <strain evidence="3">JCM 18304</strain>
    </source>
</reference>
<dbReference type="SUPFAM" id="SSF46785">
    <property type="entry name" value="Winged helix' DNA-binding domain"/>
    <property type="match status" value="1"/>
</dbReference>
<dbReference type="PRINTS" id="PR00598">
    <property type="entry name" value="HTHMARR"/>
</dbReference>
<evidence type="ECO:0000313" key="3">
    <source>
        <dbReference type="Proteomes" id="UP001501570"/>
    </source>
</evidence>
<keyword evidence="3" id="KW-1185">Reference proteome</keyword>
<dbReference type="SMART" id="SM00347">
    <property type="entry name" value="HTH_MARR"/>
    <property type="match status" value="1"/>
</dbReference>
<evidence type="ECO:0000313" key="2">
    <source>
        <dbReference type="EMBL" id="GAA5182507.1"/>
    </source>
</evidence>
<dbReference type="InterPro" id="IPR036390">
    <property type="entry name" value="WH_DNA-bd_sf"/>
</dbReference>
<sequence>MNRARTNAIDRTALGVLRVAATAGKGMRPTEIADELSVHPSSVTRHVQALAQTGKVAIKPDPADGRASLIEVTPAGLAELWQLYEQGVDAFADSIPDWTTDEVRALAAGLSRLVAALDARATPQTQTEGKPHQ</sequence>
<feature type="domain" description="HTH marR-type" evidence="1">
    <location>
        <begin position="1"/>
        <end position="115"/>
    </location>
</feature>
<dbReference type="EMBL" id="BAABJQ010000004">
    <property type="protein sequence ID" value="GAA5182507.1"/>
    <property type="molecule type" value="Genomic_DNA"/>
</dbReference>
<protein>
    <recommendedName>
        <fullName evidence="1">HTH marR-type domain-containing protein</fullName>
    </recommendedName>
</protein>
<dbReference type="InterPro" id="IPR036388">
    <property type="entry name" value="WH-like_DNA-bd_sf"/>
</dbReference>
<evidence type="ECO:0000259" key="1">
    <source>
        <dbReference type="PROSITE" id="PS50995"/>
    </source>
</evidence>
<dbReference type="InterPro" id="IPR000835">
    <property type="entry name" value="HTH_MarR-typ"/>
</dbReference>